<evidence type="ECO:0000256" key="4">
    <source>
        <dbReference type="SAM" id="SignalP"/>
    </source>
</evidence>
<evidence type="ECO:0000256" key="1">
    <source>
        <dbReference type="ARBA" id="ARBA00009091"/>
    </source>
</evidence>
<dbReference type="RefSeq" id="WP_072303391.1">
    <property type="nucleotide sequence ID" value="NZ_FPIY01000002.1"/>
</dbReference>
<protein>
    <submittedName>
        <fullName evidence="5">Periplasmic chaperone for outer membrane proteins Skp</fullName>
    </submittedName>
</protein>
<evidence type="ECO:0000256" key="3">
    <source>
        <dbReference type="SAM" id="Coils"/>
    </source>
</evidence>
<dbReference type="GO" id="GO:0050821">
    <property type="term" value="P:protein stabilization"/>
    <property type="evidence" value="ECO:0007669"/>
    <property type="project" value="TreeGrafter"/>
</dbReference>
<feature type="chain" id="PRO_5013380842" evidence="4">
    <location>
        <begin position="22"/>
        <end position="169"/>
    </location>
</feature>
<dbReference type="SUPFAM" id="SSF111384">
    <property type="entry name" value="OmpH-like"/>
    <property type="match status" value="1"/>
</dbReference>
<dbReference type="Pfam" id="PF03938">
    <property type="entry name" value="OmpH"/>
    <property type="match status" value="1"/>
</dbReference>
<name>A0A1K1PAS8_9FLAO</name>
<evidence type="ECO:0000313" key="5">
    <source>
        <dbReference type="EMBL" id="SFW44708.1"/>
    </source>
</evidence>
<dbReference type="Gene3D" id="3.30.910.20">
    <property type="entry name" value="Skp domain"/>
    <property type="match status" value="1"/>
</dbReference>
<reference evidence="6" key="1">
    <citation type="submission" date="2016-11" db="EMBL/GenBank/DDBJ databases">
        <authorList>
            <person name="Varghese N."/>
            <person name="Submissions S."/>
        </authorList>
    </citation>
    <scope>NUCLEOTIDE SEQUENCE [LARGE SCALE GENOMIC DNA]</scope>
    <source>
        <strain evidence="6">DSM 24786</strain>
    </source>
</reference>
<dbReference type="InterPro" id="IPR005632">
    <property type="entry name" value="Chaperone_Skp"/>
</dbReference>
<keyword evidence="2 4" id="KW-0732">Signal</keyword>
<dbReference type="OrthoDB" id="1524711at2"/>
<gene>
    <name evidence="5" type="ORF">SAMN05660313_01745</name>
</gene>
<organism evidence="5 6">
    <name type="scientific">Cellulophaga fucicola</name>
    <dbReference type="NCBI Taxonomy" id="76595"/>
    <lineage>
        <taxon>Bacteria</taxon>
        <taxon>Pseudomonadati</taxon>
        <taxon>Bacteroidota</taxon>
        <taxon>Flavobacteriia</taxon>
        <taxon>Flavobacteriales</taxon>
        <taxon>Flavobacteriaceae</taxon>
        <taxon>Cellulophaga</taxon>
    </lineage>
</organism>
<dbReference type="SMART" id="SM00935">
    <property type="entry name" value="OmpH"/>
    <property type="match status" value="1"/>
</dbReference>
<comment type="similarity">
    <text evidence="1">Belongs to the Skp family.</text>
</comment>
<dbReference type="PANTHER" id="PTHR35089:SF1">
    <property type="entry name" value="CHAPERONE PROTEIN SKP"/>
    <property type="match status" value="1"/>
</dbReference>
<evidence type="ECO:0000256" key="2">
    <source>
        <dbReference type="ARBA" id="ARBA00022729"/>
    </source>
</evidence>
<sequence length="169" mass="18584">MKHLKKIAVALVLFVATTAFVNAQAKVAHINVQQLLQEMPAMKQADAELKKLNETLGADIQASMTEARNKATQYQNEAPSKTAEENAKREQEIMTYQKTIQTAQQAAQQELQKKQQELLAPIQESAMKAIEKVAATQGFDYVMDASPGAGVLVAKGKDLLADVKKELKF</sequence>
<feature type="signal peptide" evidence="4">
    <location>
        <begin position="1"/>
        <end position="21"/>
    </location>
</feature>
<dbReference type="GO" id="GO:0051082">
    <property type="term" value="F:unfolded protein binding"/>
    <property type="evidence" value="ECO:0007669"/>
    <property type="project" value="InterPro"/>
</dbReference>
<proteinExistence type="inferred from homology"/>
<evidence type="ECO:0000313" key="6">
    <source>
        <dbReference type="Proteomes" id="UP000183257"/>
    </source>
</evidence>
<feature type="coiled-coil region" evidence="3">
    <location>
        <begin position="86"/>
        <end position="117"/>
    </location>
</feature>
<keyword evidence="6" id="KW-1185">Reference proteome</keyword>
<keyword evidence="3" id="KW-0175">Coiled coil</keyword>
<dbReference type="EMBL" id="FPIY01000002">
    <property type="protein sequence ID" value="SFW44708.1"/>
    <property type="molecule type" value="Genomic_DNA"/>
</dbReference>
<dbReference type="GO" id="GO:0005829">
    <property type="term" value="C:cytosol"/>
    <property type="evidence" value="ECO:0007669"/>
    <property type="project" value="TreeGrafter"/>
</dbReference>
<dbReference type="AlphaFoldDB" id="A0A1K1PAS8"/>
<dbReference type="PANTHER" id="PTHR35089">
    <property type="entry name" value="CHAPERONE PROTEIN SKP"/>
    <property type="match status" value="1"/>
</dbReference>
<dbReference type="STRING" id="76595.SAMN05660313_01745"/>
<accession>A0A1K1PAS8</accession>
<dbReference type="InterPro" id="IPR024930">
    <property type="entry name" value="Skp_dom_sf"/>
</dbReference>
<dbReference type="Proteomes" id="UP000183257">
    <property type="component" value="Unassembled WGS sequence"/>
</dbReference>